<evidence type="ECO:0000313" key="11">
    <source>
        <dbReference type="Proteomes" id="UP000255284"/>
    </source>
</evidence>
<dbReference type="GO" id="GO:0022857">
    <property type="term" value="F:transmembrane transporter activity"/>
    <property type="evidence" value="ECO:0007669"/>
    <property type="project" value="InterPro"/>
</dbReference>
<gene>
    <name evidence="10" type="primary">sugE</name>
    <name evidence="9" type="ORF">HHJ77_05675</name>
    <name evidence="10" type="ORF">NCTC11819_02159</name>
</gene>
<evidence type="ECO:0000256" key="4">
    <source>
        <dbReference type="ARBA" id="ARBA00022692"/>
    </source>
</evidence>
<keyword evidence="6 8" id="KW-0472">Membrane</keyword>
<protein>
    <submittedName>
        <fullName evidence="9">Multidrug efflux SMR transporter</fullName>
    </submittedName>
    <submittedName>
        <fullName evidence="10">Quaternary ammonium compound-resistance protein sugE</fullName>
    </submittedName>
</protein>
<evidence type="ECO:0000256" key="5">
    <source>
        <dbReference type="ARBA" id="ARBA00022989"/>
    </source>
</evidence>
<comment type="subcellular location">
    <subcellularLocation>
        <location evidence="1 7">Cell membrane</location>
        <topology evidence="1 7">Multi-pass membrane protein</topology>
    </subcellularLocation>
</comment>
<name>A0A2J9KQQ0_9ACTO</name>
<dbReference type="GeneID" id="61167793"/>
<dbReference type="Proteomes" id="UP000255284">
    <property type="component" value="Unassembled WGS sequence"/>
</dbReference>
<keyword evidence="4 7" id="KW-0812">Transmembrane</keyword>
<dbReference type="EMBL" id="JABCUS010000010">
    <property type="protein sequence ID" value="NMX03423.1"/>
    <property type="molecule type" value="Genomic_DNA"/>
</dbReference>
<reference evidence="9 12" key="2">
    <citation type="submission" date="2020-04" db="EMBL/GenBank/DDBJ databases">
        <title>Antimicrobial susceptibility and clonality of vaginal-derived multi-drug resistant Mobiluncus isolates in China.</title>
        <authorList>
            <person name="Zhang X."/>
        </authorList>
    </citation>
    <scope>NUCLEOTIDE SEQUENCE [LARGE SCALE GENOMIC DNA]</scope>
    <source>
        <strain evidence="9 12">12</strain>
    </source>
</reference>
<sequence length="105" mass="10907">MPWIILVVSGMFEAVWATALSKSEGFTKIIPILVFLFGATVSMGGLAYALKTIPVGTGYAVWVGIGAGTTVIWAFATGAETVSVLKVLFILGIVACVIGLKLVSD</sequence>
<dbReference type="Proteomes" id="UP000575397">
    <property type="component" value="Unassembled WGS sequence"/>
</dbReference>
<feature type="transmembrane region" description="Helical" evidence="8">
    <location>
        <begin position="29"/>
        <end position="50"/>
    </location>
</feature>
<reference evidence="10 11" key="1">
    <citation type="submission" date="2018-06" db="EMBL/GenBank/DDBJ databases">
        <authorList>
            <consortium name="Pathogen Informatics"/>
            <person name="Doyle S."/>
        </authorList>
    </citation>
    <scope>NUCLEOTIDE SEQUENCE [LARGE SCALE GENOMIC DNA]</scope>
    <source>
        <strain evidence="10 11">NCTC11819</strain>
    </source>
</reference>
<dbReference type="InterPro" id="IPR000390">
    <property type="entry name" value="Small_drug/metabolite_transptr"/>
</dbReference>
<evidence type="ECO:0000313" key="9">
    <source>
        <dbReference type="EMBL" id="NMX03423.1"/>
    </source>
</evidence>
<evidence type="ECO:0000256" key="1">
    <source>
        <dbReference type="ARBA" id="ARBA00004651"/>
    </source>
</evidence>
<evidence type="ECO:0000313" key="10">
    <source>
        <dbReference type="EMBL" id="STO17565.1"/>
    </source>
</evidence>
<evidence type="ECO:0000256" key="3">
    <source>
        <dbReference type="ARBA" id="ARBA00022475"/>
    </source>
</evidence>
<keyword evidence="5 8" id="KW-1133">Transmembrane helix</keyword>
<accession>A0A2J9KQQ0</accession>
<dbReference type="InterPro" id="IPR037185">
    <property type="entry name" value="EmrE-like"/>
</dbReference>
<dbReference type="EMBL" id="UGGQ01000006">
    <property type="protein sequence ID" value="STO17565.1"/>
    <property type="molecule type" value="Genomic_DNA"/>
</dbReference>
<dbReference type="RefSeq" id="WP_004012551.1">
    <property type="nucleotide sequence ID" value="NZ_CAMPNB010000003.1"/>
</dbReference>
<comment type="similarity">
    <text evidence="7">Belongs to the drug/metabolite transporter (DMT) superfamily. Small multidrug resistance (SMR) (TC 2.A.7.1) family.</text>
</comment>
<organism evidence="9 12">
    <name type="scientific">Mobiluncus mulieris</name>
    <dbReference type="NCBI Taxonomy" id="2052"/>
    <lineage>
        <taxon>Bacteria</taxon>
        <taxon>Bacillati</taxon>
        <taxon>Actinomycetota</taxon>
        <taxon>Actinomycetes</taxon>
        <taxon>Actinomycetales</taxon>
        <taxon>Actinomycetaceae</taxon>
        <taxon>Mobiluncus</taxon>
    </lineage>
</organism>
<evidence type="ECO:0000256" key="2">
    <source>
        <dbReference type="ARBA" id="ARBA00022448"/>
    </source>
</evidence>
<dbReference type="InterPro" id="IPR045324">
    <property type="entry name" value="Small_multidrug_res"/>
</dbReference>
<dbReference type="OrthoDB" id="21828at2"/>
<dbReference type="SUPFAM" id="SSF103481">
    <property type="entry name" value="Multidrug resistance efflux transporter EmrE"/>
    <property type="match status" value="1"/>
</dbReference>
<evidence type="ECO:0000256" key="6">
    <source>
        <dbReference type="ARBA" id="ARBA00023136"/>
    </source>
</evidence>
<keyword evidence="2" id="KW-0813">Transport</keyword>
<evidence type="ECO:0000256" key="8">
    <source>
        <dbReference type="SAM" id="Phobius"/>
    </source>
</evidence>
<dbReference type="GO" id="GO:0005886">
    <property type="term" value="C:plasma membrane"/>
    <property type="evidence" value="ECO:0007669"/>
    <property type="project" value="UniProtKB-SubCell"/>
</dbReference>
<evidence type="ECO:0000313" key="12">
    <source>
        <dbReference type="Proteomes" id="UP000575397"/>
    </source>
</evidence>
<dbReference type="PANTHER" id="PTHR30561">
    <property type="entry name" value="SMR FAMILY PROTON-DEPENDENT DRUG EFFLUX TRANSPORTER SUGE"/>
    <property type="match status" value="1"/>
</dbReference>
<keyword evidence="3" id="KW-1003">Cell membrane</keyword>
<proteinExistence type="inferred from homology"/>
<dbReference type="AlphaFoldDB" id="A0A2J9KQQ0"/>
<comment type="caution">
    <text evidence="9">The sequence shown here is derived from an EMBL/GenBank/DDBJ whole genome shotgun (WGS) entry which is preliminary data.</text>
</comment>
<dbReference type="PANTHER" id="PTHR30561:SF0">
    <property type="entry name" value="GUANIDINIUM EXPORTER"/>
    <property type="match status" value="1"/>
</dbReference>
<evidence type="ECO:0000256" key="7">
    <source>
        <dbReference type="RuleBase" id="RU003942"/>
    </source>
</evidence>
<feature type="transmembrane region" description="Helical" evidence="8">
    <location>
        <begin position="82"/>
        <end position="103"/>
    </location>
</feature>
<dbReference type="Gene3D" id="1.10.3730.20">
    <property type="match status" value="1"/>
</dbReference>
<dbReference type="Pfam" id="PF00893">
    <property type="entry name" value="Multi_Drug_Res"/>
    <property type="match status" value="1"/>
</dbReference>
<feature type="transmembrane region" description="Helical" evidence="8">
    <location>
        <begin position="57"/>
        <end position="76"/>
    </location>
</feature>